<evidence type="ECO:0000256" key="1">
    <source>
        <dbReference type="SAM" id="MobiDB-lite"/>
    </source>
</evidence>
<evidence type="ECO:0000313" key="2">
    <source>
        <dbReference type="EMBL" id="PIA18397.1"/>
    </source>
</evidence>
<reference evidence="2 3" key="1">
    <citation type="journal article" date="2015" name="Genome Biol. Evol.">
        <title>Phylogenomic analyses indicate that early fungi evolved digesting cell walls of algal ancestors of land plants.</title>
        <authorList>
            <person name="Chang Y."/>
            <person name="Wang S."/>
            <person name="Sekimoto S."/>
            <person name="Aerts A.L."/>
            <person name="Choi C."/>
            <person name="Clum A."/>
            <person name="LaButti K.M."/>
            <person name="Lindquist E.A."/>
            <person name="Yee Ngan C."/>
            <person name="Ohm R.A."/>
            <person name="Salamov A.A."/>
            <person name="Grigoriev I.V."/>
            <person name="Spatafora J.W."/>
            <person name="Berbee M.L."/>
        </authorList>
    </citation>
    <scope>NUCLEOTIDE SEQUENCE [LARGE SCALE GENOMIC DNA]</scope>
    <source>
        <strain evidence="2 3">NRRL 1564</strain>
    </source>
</reference>
<accession>A0A2G5BI25</accession>
<evidence type="ECO:0000313" key="3">
    <source>
        <dbReference type="Proteomes" id="UP000242474"/>
    </source>
</evidence>
<organism evidence="2 3">
    <name type="scientific">Coemansia reversa (strain ATCC 12441 / NRRL 1564)</name>
    <dbReference type="NCBI Taxonomy" id="763665"/>
    <lineage>
        <taxon>Eukaryota</taxon>
        <taxon>Fungi</taxon>
        <taxon>Fungi incertae sedis</taxon>
        <taxon>Zoopagomycota</taxon>
        <taxon>Kickxellomycotina</taxon>
        <taxon>Kickxellomycetes</taxon>
        <taxon>Kickxellales</taxon>
        <taxon>Kickxellaceae</taxon>
        <taxon>Coemansia</taxon>
    </lineage>
</organism>
<keyword evidence="3" id="KW-1185">Reference proteome</keyword>
<dbReference type="AlphaFoldDB" id="A0A2G5BI25"/>
<feature type="region of interest" description="Disordered" evidence="1">
    <location>
        <begin position="1"/>
        <end position="63"/>
    </location>
</feature>
<dbReference type="Proteomes" id="UP000242474">
    <property type="component" value="Unassembled WGS sequence"/>
</dbReference>
<feature type="non-terminal residue" evidence="2">
    <location>
        <position position="97"/>
    </location>
</feature>
<protein>
    <submittedName>
        <fullName evidence="2">Uncharacterized protein</fullName>
    </submittedName>
</protein>
<proteinExistence type="predicted"/>
<name>A0A2G5BI25_COERN</name>
<dbReference type="EMBL" id="KZ303490">
    <property type="protein sequence ID" value="PIA18397.1"/>
    <property type="molecule type" value="Genomic_DNA"/>
</dbReference>
<gene>
    <name evidence="2" type="ORF">COEREDRAFT_79876</name>
</gene>
<sequence>MRPAPMRAAPVWQGPSPRTDLNNTTHTGGGTSNRSHNSEHGRLPPSPALYRPPPEYPNSVQPIRVRPYGMSDYRQIPGSTFPTHVSAGLSAARNMST</sequence>
<feature type="compositionally biased region" description="Pro residues" evidence="1">
    <location>
        <begin position="44"/>
        <end position="56"/>
    </location>
</feature>